<protein>
    <submittedName>
        <fullName evidence="1">F-box protein</fullName>
    </submittedName>
</protein>
<accession>A0A834T5I7</accession>
<dbReference type="AlphaFoldDB" id="A0A834T5I7"/>
<evidence type="ECO:0000313" key="1">
    <source>
        <dbReference type="EMBL" id="KAF7815667.1"/>
    </source>
</evidence>
<sequence length="178" mass="21082">MPLRIRNHNPLQRRKLEEHLLQQEVPRRRRDQRRNRPHDPRFQILARQRALRRRRRFVIFFFFSVTKRRRADDDAALELAPEGGLPLEEFRIDGSAIAVKLEVEEGDVAEGVEEERRALSGRIEGKKGTMMAMAAKEAEGFDEDGTREAKRLETERQRIRDLASRILLKMTRRRWSGM</sequence>
<dbReference type="Proteomes" id="UP000634136">
    <property type="component" value="Unassembled WGS sequence"/>
</dbReference>
<keyword evidence="2" id="KW-1185">Reference proteome</keyword>
<dbReference type="EMBL" id="JAAIUW010000009">
    <property type="protein sequence ID" value="KAF7815667.1"/>
    <property type="molecule type" value="Genomic_DNA"/>
</dbReference>
<reference evidence="1" key="1">
    <citation type="submission" date="2020-09" db="EMBL/GenBank/DDBJ databases">
        <title>Genome-Enabled Discovery of Anthraquinone Biosynthesis in Senna tora.</title>
        <authorList>
            <person name="Kang S.-H."/>
            <person name="Pandey R.P."/>
            <person name="Lee C.-M."/>
            <person name="Sim J.-S."/>
            <person name="Jeong J.-T."/>
            <person name="Choi B.-S."/>
            <person name="Jung M."/>
            <person name="Ginzburg D."/>
            <person name="Zhao K."/>
            <person name="Won S.Y."/>
            <person name="Oh T.-J."/>
            <person name="Yu Y."/>
            <person name="Kim N.-H."/>
            <person name="Lee O.R."/>
            <person name="Lee T.-H."/>
            <person name="Bashyal P."/>
            <person name="Kim T.-S."/>
            <person name="Lee W.-H."/>
            <person name="Kawkins C."/>
            <person name="Kim C.-K."/>
            <person name="Kim J.S."/>
            <person name="Ahn B.O."/>
            <person name="Rhee S.Y."/>
            <person name="Sohng J.K."/>
        </authorList>
    </citation>
    <scope>NUCLEOTIDE SEQUENCE</scope>
    <source>
        <tissue evidence="1">Leaf</tissue>
    </source>
</reference>
<proteinExistence type="predicted"/>
<organism evidence="1 2">
    <name type="scientific">Senna tora</name>
    <dbReference type="NCBI Taxonomy" id="362788"/>
    <lineage>
        <taxon>Eukaryota</taxon>
        <taxon>Viridiplantae</taxon>
        <taxon>Streptophyta</taxon>
        <taxon>Embryophyta</taxon>
        <taxon>Tracheophyta</taxon>
        <taxon>Spermatophyta</taxon>
        <taxon>Magnoliopsida</taxon>
        <taxon>eudicotyledons</taxon>
        <taxon>Gunneridae</taxon>
        <taxon>Pentapetalae</taxon>
        <taxon>rosids</taxon>
        <taxon>fabids</taxon>
        <taxon>Fabales</taxon>
        <taxon>Fabaceae</taxon>
        <taxon>Caesalpinioideae</taxon>
        <taxon>Cassia clade</taxon>
        <taxon>Senna</taxon>
    </lineage>
</organism>
<comment type="caution">
    <text evidence="1">The sequence shown here is derived from an EMBL/GenBank/DDBJ whole genome shotgun (WGS) entry which is preliminary data.</text>
</comment>
<evidence type="ECO:0000313" key="2">
    <source>
        <dbReference type="Proteomes" id="UP000634136"/>
    </source>
</evidence>
<name>A0A834T5I7_9FABA</name>
<gene>
    <name evidence="1" type="ORF">G2W53_029636</name>
</gene>